<dbReference type="RefSeq" id="WP_053939890.1">
    <property type="nucleotide sequence ID" value="NZ_LAQT01000038.1"/>
</dbReference>
<dbReference type="STRING" id="857265.WG78_21625"/>
<proteinExistence type="predicted"/>
<dbReference type="Proteomes" id="UP000037939">
    <property type="component" value="Unassembled WGS sequence"/>
</dbReference>
<dbReference type="SUPFAM" id="SSF55331">
    <property type="entry name" value="Tautomerase/MIF"/>
    <property type="match status" value="1"/>
</dbReference>
<reference evidence="1 2" key="1">
    <citation type="submission" date="2015-07" db="EMBL/GenBank/DDBJ databases">
        <title>Draft genome sequence of the Amantichitinum ursilacus IGB-41, a new chitin-degrading bacterium.</title>
        <authorList>
            <person name="Kirstahler P."/>
            <person name="Guenther M."/>
            <person name="Grumaz C."/>
            <person name="Rupp S."/>
            <person name="Zibek S."/>
            <person name="Sohn K."/>
        </authorList>
    </citation>
    <scope>NUCLEOTIDE SEQUENCE [LARGE SCALE GENOMIC DNA]</scope>
    <source>
        <strain evidence="1 2">IGB-41</strain>
    </source>
</reference>
<dbReference type="GO" id="GO:0008704">
    <property type="term" value="F:5-carboxymethyl-2-hydroxymuconate delta-isomerase activity"/>
    <property type="evidence" value="ECO:0007669"/>
    <property type="project" value="UniProtKB-EC"/>
</dbReference>
<name>A0A0N0GKL6_9NEIS</name>
<dbReference type="OrthoDB" id="9814215at2"/>
<dbReference type="InterPro" id="IPR004220">
    <property type="entry name" value="5-COMe_2-OHmuconate_Isoase"/>
</dbReference>
<comment type="caution">
    <text evidence="1">The sequence shown here is derived from an EMBL/GenBank/DDBJ whole genome shotgun (WGS) entry which is preliminary data.</text>
</comment>
<keyword evidence="2" id="KW-1185">Reference proteome</keyword>
<dbReference type="PANTHER" id="PTHR37950">
    <property type="entry name" value="4-HYDROXYPHENYLACETATE CATABOLISM PROTEIN"/>
    <property type="match status" value="1"/>
</dbReference>
<evidence type="ECO:0000313" key="2">
    <source>
        <dbReference type="Proteomes" id="UP000037939"/>
    </source>
</evidence>
<dbReference type="Pfam" id="PF02962">
    <property type="entry name" value="CHMI"/>
    <property type="match status" value="1"/>
</dbReference>
<dbReference type="PANTHER" id="PTHR37950:SF1">
    <property type="entry name" value="4-HYDROXYPHENYLACETATE CATABOLISM PROTEIN"/>
    <property type="match status" value="1"/>
</dbReference>
<accession>A0A0N0GKL6</accession>
<sequence length="118" mass="13150">MPNVTLHYTENVGTHLKVPLLLKEIHDALIGLGMFKTQDIKSRAQMYTEYRVGDGHSQYGFVHLVVAVMATHAPENRQLVGETLKALLVERLRPGLSAEDGQIRVEIALIDPVLYFAA</sequence>
<dbReference type="EMBL" id="LAQT01000038">
    <property type="protein sequence ID" value="KPC49163.1"/>
    <property type="molecule type" value="Genomic_DNA"/>
</dbReference>
<dbReference type="Gene3D" id="3.30.429.10">
    <property type="entry name" value="Macrophage Migration Inhibitory Factor"/>
    <property type="match status" value="1"/>
</dbReference>
<dbReference type="CDD" id="cd00580">
    <property type="entry name" value="CHMI"/>
    <property type="match status" value="1"/>
</dbReference>
<protein>
    <submittedName>
        <fullName evidence="1">5-carboxymethyl-2-hydroxymuconate Delta-isomerase</fullName>
        <ecNumber evidence="1">5.3.3.10</ecNumber>
    </submittedName>
</protein>
<dbReference type="EC" id="5.3.3.10" evidence="1"/>
<evidence type="ECO:0000313" key="1">
    <source>
        <dbReference type="EMBL" id="KPC49163.1"/>
    </source>
</evidence>
<organism evidence="1 2">
    <name type="scientific">Amantichitinum ursilacus</name>
    <dbReference type="NCBI Taxonomy" id="857265"/>
    <lineage>
        <taxon>Bacteria</taxon>
        <taxon>Pseudomonadati</taxon>
        <taxon>Pseudomonadota</taxon>
        <taxon>Betaproteobacteria</taxon>
        <taxon>Neisseriales</taxon>
        <taxon>Chitinibacteraceae</taxon>
        <taxon>Amantichitinum</taxon>
    </lineage>
</organism>
<dbReference type="AlphaFoldDB" id="A0A0N0GKL6"/>
<gene>
    <name evidence="1" type="primary">hpcD</name>
    <name evidence="1" type="ORF">WG78_21625</name>
</gene>
<keyword evidence="1" id="KW-0413">Isomerase</keyword>
<dbReference type="InterPro" id="IPR014347">
    <property type="entry name" value="Tautomerase/MIF_sf"/>
</dbReference>